<evidence type="ECO:0000256" key="1">
    <source>
        <dbReference type="SAM" id="Phobius"/>
    </source>
</evidence>
<feature type="transmembrane region" description="Helical" evidence="1">
    <location>
        <begin position="40"/>
        <end position="61"/>
    </location>
</feature>
<name>A0A9D5Z128_9CELL</name>
<dbReference type="RefSeq" id="WP_193721000.1">
    <property type="nucleotide sequence ID" value="NZ_JACSPN010000025.1"/>
</dbReference>
<reference evidence="2 3" key="1">
    <citation type="submission" date="2020-08" db="EMBL/GenBank/DDBJ databases">
        <title>A Genomic Blueprint of the Chicken Gut Microbiome.</title>
        <authorList>
            <person name="Gilroy R."/>
            <person name="Ravi A."/>
            <person name="Getino M."/>
            <person name="Pursley I."/>
            <person name="Horton D.L."/>
            <person name="Alikhan N.-F."/>
            <person name="Baker D."/>
            <person name="Gharbi K."/>
            <person name="Hall N."/>
            <person name="Watson M."/>
            <person name="Adriaenssens E.M."/>
            <person name="Foster-Nyarko E."/>
            <person name="Jarju S."/>
            <person name="Secka A."/>
            <person name="Antonio M."/>
            <person name="Oren A."/>
            <person name="Chaudhuri R."/>
            <person name="La Ragione R.M."/>
            <person name="Hildebrand F."/>
            <person name="Pallen M.J."/>
        </authorList>
    </citation>
    <scope>NUCLEOTIDE SEQUENCE [LARGE SCALE GENOMIC DNA]</scope>
    <source>
        <strain evidence="2 3">Sa1BUA8</strain>
    </source>
</reference>
<keyword evidence="1" id="KW-0472">Membrane</keyword>
<feature type="transmembrane region" description="Helical" evidence="1">
    <location>
        <begin position="12"/>
        <end position="28"/>
    </location>
</feature>
<keyword evidence="1" id="KW-1133">Transmembrane helix</keyword>
<dbReference type="AlphaFoldDB" id="A0A9D5Z128"/>
<gene>
    <name evidence="2" type="ORF">H9623_15935</name>
</gene>
<feature type="transmembrane region" description="Helical" evidence="1">
    <location>
        <begin position="73"/>
        <end position="93"/>
    </location>
</feature>
<keyword evidence="3" id="KW-1185">Reference proteome</keyword>
<comment type="caution">
    <text evidence="2">The sequence shown here is derived from an EMBL/GenBank/DDBJ whole genome shotgun (WGS) entry which is preliminary data.</text>
</comment>
<keyword evidence="1" id="KW-0812">Transmembrane</keyword>
<protein>
    <submittedName>
        <fullName evidence="2">Uncharacterized protein</fullName>
    </submittedName>
</protein>
<feature type="transmembrane region" description="Helical" evidence="1">
    <location>
        <begin position="99"/>
        <end position="120"/>
    </location>
</feature>
<accession>A0A9D5Z128</accession>
<dbReference type="Proteomes" id="UP000822993">
    <property type="component" value="Unassembled WGS sequence"/>
</dbReference>
<dbReference type="EMBL" id="JACSPN010000025">
    <property type="protein sequence ID" value="MBE7701784.1"/>
    <property type="molecule type" value="Genomic_DNA"/>
</dbReference>
<evidence type="ECO:0000313" key="3">
    <source>
        <dbReference type="Proteomes" id="UP000822993"/>
    </source>
</evidence>
<organism evidence="2 3">
    <name type="scientific">Oerskovia douganii</name>
    <dbReference type="NCBI Taxonomy" id="2762210"/>
    <lineage>
        <taxon>Bacteria</taxon>
        <taxon>Bacillati</taxon>
        <taxon>Actinomycetota</taxon>
        <taxon>Actinomycetes</taxon>
        <taxon>Micrococcales</taxon>
        <taxon>Cellulomonadaceae</taxon>
        <taxon>Oerskovia</taxon>
    </lineage>
</organism>
<sequence length="128" mass="13426">MQKRRKGTTQSVVLIILAVIAPILLMQQRRGRGYFIHDTTTAVVLFGALALVAALGIAITVRRRGPLAGEKAAFVLLGLFTGVGVALGTWRTVDEGPTASTVLGALAGLVAVGVYVVLALRVRPSHAR</sequence>
<evidence type="ECO:0000313" key="2">
    <source>
        <dbReference type="EMBL" id="MBE7701784.1"/>
    </source>
</evidence>
<proteinExistence type="predicted"/>